<evidence type="ECO:0000256" key="2">
    <source>
        <dbReference type="ARBA" id="ARBA00022481"/>
    </source>
</evidence>
<dbReference type="InterPro" id="IPR000352">
    <property type="entry name" value="Pep_chain_release_fac_I"/>
</dbReference>
<dbReference type="EMBL" id="MGAE01000032">
    <property type="protein sequence ID" value="OGK38980.1"/>
    <property type="molecule type" value="Genomic_DNA"/>
</dbReference>
<dbReference type="PROSITE" id="PS00745">
    <property type="entry name" value="RF_PROK_I"/>
    <property type="match status" value="1"/>
</dbReference>
<dbReference type="PANTHER" id="PTHR43804:SF7">
    <property type="entry name" value="LD18447P"/>
    <property type="match status" value="1"/>
</dbReference>
<feature type="domain" description="Prokaryotic-type class I peptide chain release factors" evidence="4">
    <location>
        <begin position="114"/>
        <end position="130"/>
    </location>
</feature>
<dbReference type="Gene3D" id="3.30.160.20">
    <property type="match status" value="1"/>
</dbReference>
<sequence length="228" mass="25968">MNTNPNVAIIEINPGVGGDESKIWMKDLLNSYIKFGQRNGFQTSQIDHNMIKIRAENAFNLFKSETGVHRVQRIPATERRGRIHTSTAVVVVLPQINQQDLNIDQSQLEWDFYRAGGHGGQNVNKVSTAVRLRHKPTGMVVTCSQERTQLANRQIALQLLAAKLHQRDEEKRQGLRFSYVEGAGSGERAEKIRTYNFPQNRITDHRTGKSFHNLSQVIDQGKWEKILL</sequence>
<reference evidence="5 6" key="1">
    <citation type="journal article" date="2016" name="Nat. Commun.">
        <title>Thousands of microbial genomes shed light on interconnected biogeochemical processes in an aquifer system.</title>
        <authorList>
            <person name="Anantharaman K."/>
            <person name="Brown C.T."/>
            <person name="Hug L.A."/>
            <person name="Sharon I."/>
            <person name="Castelle C.J."/>
            <person name="Probst A.J."/>
            <person name="Thomas B.C."/>
            <person name="Singh A."/>
            <person name="Wilkins M.J."/>
            <person name="Karaoz U."/>
            <person name="Brodie E.L."/>
            <person name="Williams K.H."/>
            <person name="Hubbard S.S."/>
            <person name="Banfield J.F."/>
        </authorList>
    </citation>
    <scope>NUCLEOTIDE SEQUENCE [LARGE SCALE GENOMIC DNA]</scope>
</reference>
<dbReference type="PANTHER" id="PTHR43804">
    <property type="entry name" value="LD18447P"/>
    <property type="match status" value="1"/>
</dbReference>
<keyword evidence="3" id="KW-0648">Protein biosynthesis</keyword>
<dbReference type="InterPro" id="IPR005139">
    <property type="entry name" value="PCRF"/>
</dbReference>
<dbReference type="Proteomes" id="UP000179024">
    <property type="component" value="Unassembled WGS sequence"/>
</dbReference>
<protein>
    <recommendedName>
        <fullName evidence="4">Prokaryotic-type class I peptide chain release factors domain-containing protein</fullName>
    </recommendedName>
</protein>
<name>A0A1F7I6J9_9BACT</name>
<keyword evidence="2" id="KW-0488">Methylation</keyword>
<dbReference type="AlphaFoldDB" id="A0A1F7I6J9"/>
<comment type="caution">
    <text evidence="5">The sequence shown here is derived from an EMBL/GenBank/DDBJ whole genome shotgun (WGS) entry which is preliminary data.</text>
</comment>
<proteinExistence type="inferred from homology"/>
<accession>A0A1F7I6J9</accession>
<evidence type="ECO:0000313" key="6">
    <source>
        <dbReference type="Proteomes" id="UP000179024"/>
    </source>
</evidence>
<dbReference type="GO" id="GO:0003747">
    <property type="term" value="F:translation release factor activity"/>
    <property type="evidence" value="ECO:0007669"/>
    <property type="project" value="InterPro"/>
</dbReference>
<evidence type="ECO:0000256" key="1">
    <source>
        <dbReference type="ARBA" id="ARBA00010835"/>
    </source>
</evidence>
<evidence type="ECO:0000259" key="4">
    <source>
        <dbReference type="PROSITE" id="PS00745"/>
    </source>
</evidence>
<dbReference type="Gene3D" id="3.30.70.1660">
    <property type="match status" value="2"/>
</dbReference>
<dbReference type="Pfam" id="PF00472">
    <property type="entry name" value="RF-1"/>
    <property type="match status" value="1"/>
</dbReference>
<dbReference type="InterPro" id="IPR045853">
    <property type="entry name" value="Pep_chain_release_fac_I_sf"/>
</dbReference>
<evidence type="ECO:0000256" key="3">
    <source>
        <dbReference type="ARBA" id="ARBA00022917"/>
    </source>
</evidence>
<gene>
    <name evidence="5" type="ORF">A3F34_02165</name>
</gene>
<evidence type="ECO:0000313" key="5">
    <source>
        <dbReference type="EMBL" id="OGK38980.1"/>
    </source>
</evidence>
<comment type="similarity">
    <text evidence="1">Belongs to the prokaryotic/mitochondrial release factor family.</text>
</comment>
<dbReference type="SUPFAM" id="SSF75620">
    <property type="entry name" value="Release factor"/>
    <property type="match status" value="1"/>
</dbReference>
<dbReference type="Pfam" id="PF03462">
    <property type="entry name" value="PCRF"/>
    <property type="match status" value="1"/>
</dbReference>
<dbReference type="GO" id="GO:0005737">
    <property type="term" value="C:cytoplasm"/>
    <property type="evidence" value="ECO:0007669"/>
    <property type="project" value="UniProtKB-ARBA"/>
</dbReference>
<dbReference type="InterPro" id="IPR050057">
    <property type="entry name" value="Prokaryotic/Mito_RF"/>
</dbReference>
<organism evidence="5 6">
    <name type="scientific">Candidatus Roizmanbacteria bacterium RIFCSPHIGHO2_12_FULL_44_10</name>
    <dbReference type="NCBI Taxonomy" id="1802054"/>
    <lineage>
        <taxon>Bacteria</taxon>
        <taxon>Candidatus Roizmaniibacteriota</taxon>
    </lineage>
</organism>